<dbReference type="OrthoDB" id="9796186at2"/>
<evidence type="ECO:0000313" key="6">
    <source>
        <dbReference type="EMBL" id="SDI68480.1"/>
    </source>
</evidence>
<dbReference type="Gene3D" id="3.40.50.2300">
    <property type="match status" value="2"/>
</dbReference>
<dbReference type="CDD" id="cd06267">
    <property type="entry name" value="PBP1_LacI_sugar_binding-like"/>
    <property type="match status" value="1"/>
</dbReference>
<dbReference type="InterPro" id="IPR000843">
    <property type="entry name" value="HTH_LacI"/>
</dbReference>
<dbReference type="InterPro" id="IPR028082">
    <property type="entry name" value="Peripla_BP_I"/>
</dbReference>
<dbReference type="PRINTS" id="PR00036">
    <property type="entry name" value="HTHLACI"/>
</dbReference>
<sequence>MVSSKDVANRAGVSQSTVSRVLNEPDRVTKANLEKVRNAMKELNYRPNTIARSLVNKRTKTIALISGPLHNPFFVDTTTSIVNYANENGYQTNVFFANDEDNLSIYESVLSAQVDGMIISSIFMDDPVYKDLMSLKTPYIMFNRKHNKGGNFVEIDNEKAGEMAAQHLLELGHQRIGFIGGPLHTSTFYGRHAGFVREMQRNQMTIDEHLVRETDTSEKRVKEAVLMMLSRKNKPTAIFASTDSIALFVIDILIELEYSIPEDISICGMDNIRISSHHSFKLTTIGLQINTNLGRLGIEYLIDAIEGDQSSQKPVQITLDPVLYQRNTTRKL</sequence>
<accession>A0A1G8MMC4</accession>
<dbReference type="GO" id="GO:0000976">
    <property type="term" value="F:transcription cis-regulatory region binding"/>
    <property type="evidence" value="ECO:0007669"/>
    <property type="project" value="TreeGrafter"/>
</dbReference>
<evidence type="ECO:0000256" key="2">
    <source>
        <dbReference type="ARBA" id="ARBA00023125"/>
    </source>
</evidence>
<organism evidence="6 7">
    <name type="scientific">Natribacillus halophilus</name>
    <dbReference type="NCBI Taxonomy" id="549003"/>
    <lineage>
        <taxon>Bacteria</taxon>
        <taxon>Bacillati</taxon>
        <taxon>Bacillota</taxon>
        <taxon>Bacilli</taxon>
        <taxon>Bacillales</taxon>
        <taxon>Bacillaceae</taxon>
        <taxon>Natribacillus</taxon>
    </lineage>
</organism>
<dbReference type="CDD" id="cd01392">
    <property type="entry name" value="HTH_LacI"/>
    <property type="match status" value="1"/>
</dbReference>
<dbReference type="EMBL" id="FNEN01000004">
    <property type="protein sequence ID" value="SDI68480.1"/>
    <property type="molecule type" value="Genomic_DNA"/>
</dbReference>
<name>A0A1G8MMC4_9BACI</name>
<evidence type="ECO:0000256" key="3">
    <source>
        <dbReference type="ARBA" id="ARBA00023163"/>
    </source>
</evidence>
<dbReference type="InterPro" id="IPR001387">
    <property type="entry name" value="Cro/C1-type_HTH"/>
</dbReference>
<dbReference type="PROSITE" id="PS50932">
    <property type="entry name" value="HTH_LACI_2"/>
    <property type="match status" value="1"/>
</dbReference>
<feature type="domain" description="HTH lacI-type" evidence="4">
    <location>
        <begin position="2"/>
        <end position="56"/>
    </location>
</feature>
<gene>
    <name evidence="6" type="ORF">SAMN04488123_104219</name>
</gene>
<reference evidence="6 7" key="1">
    <citation type="submission" date="2016-10" db="EMBL/GenBank/DDBJ databases">
        <authorList>
            <person name="de Groot N.N."/>
        </authorList>
    </citation>
    <scope>NUCLEOTIDE SEQUENCE [LARGE SCALE GENOMIC DNA]</scope>
    <source>
        <strain evidence="6 7">DSM 21771</strain>
    </source>
</reference>
<dbReference type="PROSITE" id="PS50943">
    <property type="entry name" value="HTH_CROC1"/>
    <property type="match status" value="1"/>
</dbReference>
<dbReference type="SMART" id="SM00354">
    <property type="entry name" value="HTH_LACI"/>
    <property type="match status" value="1"/>
</dbReference>
<dbReference type="SUPFAM" id="SSF47413">
    <property type="entry name" value="lambda repressor-like DNA-binding domains"/>
    <property type="match status" value="1"/>
</dbReference>
<dbReference type="Proteomes" id="UP000198853">
    <property type="component" value="Unassembled WGS sequence"/>
</dbReference>
<dbReference type="AlphaFoldDB" id="A0A1G8MMC4"/>
<feature type="domain" description="HTH cro/C1-type" evidence="5">
    <location>
        <begin position="5"/>
        <end position="46"/>
    </location>
</feature>
<evidence type="ECO:0000259" key="4">
    <source>
        <dbReference type="PROSITE" id="PS50932"/>
    </source>
</evidence>
<dbReference type="PANTHER" id="PTHR30146">
    <property type="entry name" value="LACI-RELATED TRANSCRIPTIONAL REPRESSOR"/>
    <property type="match status" value="1"/>
</dbReference>
<keyword evidence="7" id="KW-1185">Reference proteome</keyword>
<dbReference type="InterPro" id="IPR010982">
    <property type="entry name" value="Lambda_DNA-bd_dom_sf"/>
</dbReference>
<protein>
    <submittedName>
        <fullName evidence="6">Transcriptional regulator, LacI family</fullName>
    </submittedName>
</protein>
<dbReference type="PANTHER" id="PTHR30146:SF154">
    <property type="entry name" value="TRANSCRIPTION REGULATOR, MEMBER OF GALR FAMILY"/>
    <property type="match status" value="1"/>
</dbReference>
<keyword evidence="3" id="KW-0804">Transcription</keyword>
<dbReference type="InterPro" id="IPR046335">
    <property type="entry name" value="LacI/GalR-like_sensor"/>
</dbReference>
<dbReference type="SUPFAM" id="SSF53822">
    <property type="entry name" value="Periplasmic binding protein-like I"/>
    <property type="match status" value="1"/>
</dbReference>
<proteinExistence type="predicted"/>
<evidence type="ECO:0000313" key="7">
    <source>
        <dbReference type="Proteomes" id="UP000198853"/>
    </source>
</evidence>
<keyword evidence="2" id="KW-0238">DNA-binding</keyword>
<evidence type="ECO:0000256" key="1">
    <source>
        <dbReference type="ARBA" id="ARBA00023015"/>
    </source>
</evidence>
<dbReference type="Gene3D" id="1.10.260.40">
    <property type="entry name" value="lambda repressor-like DNA-binding domains"/>
    <property type="match status" value="1"/>
</dbReference>
<dbReference type="RefSeq" id="WP_090397442.1">
    <property type="nucleotide sequence ID" value="NZ_FNEN01000004.1"/>
</dbReference>
<keyword evidence="1" id="KW-0805">Transcription regulation</keyword>
<dbReference type="Pfam" id="PF13377">
    <property type="entry name" value="Peripla_BP_3"/>
    <property type="match status" value="1"/>
</dbReference>
<dbReference type="Pfam" id="PF00356">
    <property type="entry name" value="LacI"/>
    <property type="match status" value="1"/>
</dbReference>
<evidence type="ECO:0000259" key="5">
    <source>
        <dbReference type="PROSITE" id="PS50943"/>
    </source>
</evidence>
<dbReference type="GO" id="GO:0003700">
    <property type="term" value="F:DNA-binding transcription factor activity"/>
    <property type="evidence" value="ECO:0007669"/>
    <property type="project" value="TreeGrafter"/>
</dbReference>